<dbReference type="InterPro" id="IPR050922">
    <property type="entry name" value="LytR/CpsA/Psr_CW_biosynth"/>
</dbReference>
<protein>
    <submittedName>
        <fullName evidence="4">LytR family transcriptional regulator</fullName>
    </submittedName>
</protein>
<dbReference type="EMBL" id="SPDS01000001">
    <property type="protein sequence ID" value="TFH57799.1"/>
    <property type="molecule type" value="Genomic_DNA"/>
</dbReference>
<keyword evidence="2" id="KW-1133">Transmembrane helix</keyword>
<dbReference type="NCBIfam" id="TIGR00350">
    <property type="entry name" value="lytR_cpsA_psr"/>
    <property type="match status" value="1"/>
</dbReference>
<keyword evidence="2" id="KW-0472">Membrane</keyword>
<dbReference type="Proteomes" id="UP000297638">
    <property type="component" value="Unassembled WGS sequence"/>
</dbReference>
<evidence type="ECO:0000313" key="4">
    <source>
        <dbReference type="EMBL" id="TFH57799.1"/>
    </source>
</evidence>
<comment type="caution">
    <text evidence="4">The sequence shown here is derived from an EMBL/GenBank/DDBJ whole genome shotgun (WGS) entry which is preliminary data.</text>
</comment>
<comment type="similarity">
    <text evidence="1">Belongs to the LytR/CpsA/Psr (LCP) family.</text>
</comment>
<name>A0A4Y8U265_9MICC</name>
<accession>A0A4Y8U265</accession>
<gene>
    <name evidence="4" type="ORF">EXY26_10710</name>
</gene>
<dbReference type="Gene3D" id="3.40.630.190">
    <property type="entry name" value="LCP protein"/>
    <property type="match status" value="1"/>
</dbReference>
<dbReference type="AlphaFoldDB" id="A0A4Y8U265"/>
<dbReference type="PANTHER" id="PTHR33392">
    <property type="entry name" value="POLYISOPRENYL-TEICHOIC ACID--PEPTIDOGLYCAN TEICHOIC ACID TRANSFERASE TAGU"/>
    <property type="match status" value="1"/>
</dbReference>
<evidence type="ECO:0000259" key="3">
    <source>
        <dbReference type="Pfam" id="PF03816"/>
    </source>
</evidence>
<evidence type="ECO:0000256" key="1">
    <source>
        <dbReference type="ARBA" id="ARBA00006068"/>
    </source>
</evidence>
<dbReference type="PANTHER" id="PTHR33392:SF6">
    <property type="entry name" value="POLYISOPRENYL-TEICHOIC ACID--PEPTIDOGLYCAN TEICHOIC ACID TRANSFERASE TAGU"/>
    <property type="match status" value="1"/>
</dbReference>
<feature type="transmembrane region" description="Helical" evidence="2">
    <location>
        <begin position="31"/>
        <end position="51"/>
    </location>
</feature>
<feature type="domain" description="Cell envelope-related transcriptional attenuator" evidence="3">
    <location>
        <begin position="113"/>
        <end position="257"/>
    </location>
</feature>
<evidence type="ECO:0000313" key="5">
    <source>
        <dbReference type="Proteomes" id="UP000297638"/>
    </source>
</evidence>
<dbReference type="InterPro" id="IPR004474">
    <property type="entry name" value="LytR_CpsA_psr"/>
</dbReference>
<evidence type="ECO:0000256" key="2">
    <source>
        <dbReference type="SAM" id="Phobius"/>
    </source>
</evidence>
<dbReference type="Pfam" id="PF03816">
    <property type="entry name" value="LytR_cpsA_psr"/>
    <property type="match status" value="1"/>
</dbReference>
<sequence length="356" mass="39149">MRIVQDQDSVFLSRSARTRSERRKKKRTQGIVVSVVVVLLVAVLSAGYVLFDLQRQFNTKSNTVALGFSDAEEQARPIKDPEDKSMNVLLLGVDHADDGTADAQALDEAVSQRSDSMMLVHIPEDRSQVYVMSMVRDMYVEIPGHGMNKLNSAISLGGVPLLMQTIEGLFNTKLDHVAMVDFEGFRELSTALGGVTVNNEIPFTANDTDYFYPAGDITLEGDRALRFVRERKSFTNGDYQRVANQRKFIAAAANQVLSSGTLTNPVKLYEIVDKVSPYLTFDDNFDAATLVGLGLQLKNVDTENMEMFTMPTAGTSTSADGQSIELASELVIAQISEALQGDAMADYLRENPPETP</sequence>
<reference evidence="4 5" key="1">
    <citation type="submission" date="2019-03" db="EMBL/GenBank/DDBJ databases">
        <title>Glutamicibacter sp. LJH19 genome.</title>
        <authorList>
            <person name="Sinai Borker S."/>
            <person name="Kumar R."/>
        </authorList>
    </citation>
    <scope>NUCLEOTIDE SEQUENCE [LARGE SCALE GENOMIC DNA]</scope>
    <source>
        <strain evidence="4 5">LJH19</strain>
    </source>
</reference>
<organism evidence="4 5">
    <name type="scientific">Glutamicibacter arilaitensis</name>
    <dbReference type="NCBI Taxonomy" id="256701"/>
    <lineage>
        <taxon>Bacteria</taxon>
        <taxon>Bacillati</taxon>
        <taxon>Actinomycetota</taxon>
        <taxon>Actinomycetes</taxon>
        <taxon>Micrococcales</taxon>
        <taxon>Micrococcaceae</taxon>
        <taxon>Glutamicibacter</taxon>
    </lineage>
</organism>
<keyword evidence="2" id="KW-0812">Transmembrane</keyword>
<proteinExistence type="inferred from homology"/>